<dbReference type="Gene3D" id="3.30.540.10">
    <property type="entry name" value="Fructose-1,6-Bisphosphatase, subunit A, domain 1"/>
    <property type="match status" value="1"/>
</dbReference>
<evidence type="ECO:0000256" key="3">
    <source>
        <dbReference type="ARBA" id="ARBA00009759"/>
    </source>
</evidence>
<dbReference type="GO" id="GO:0004401">
    <property type="term" value="F:histidinol-phosphatase activity"/>
    <property type="evidence" value="ECO:0007669"/>
    <property type="project" value="UniProtKB-EC"/>
</dbReference>
<dbReference type="PANTHER" id="PTHR43200">
    <property type="entry name" value="PHOSPHATASE"/>
    <property type="match status" value="1"/>
</dbReference>
<evidence type="ECO:0000256" key="1">
    <source>
        <dbReference type="ARBA" id="ARBA00001946"/>
    </source>
</evidence>
<evidence type="ECO:0000256" key="6">
    <source>
        <dbReference type="ARBA" id="ARBA00022723"/>
    </source>
</evidence>
<sequence length="259" mass="28021">MHPDLEFALELARHAQSITTAKFRTLDLAVETKPDRTPVSEADKACEVLLREHIGRERPNDGIIGEEFPATNPSAERQWMLDPIDSTRNYIRGVPVWGTLIALLDNGEPIVGVVDAPALGRRWWAARGEGAFTQDVDGTVRQLRVSRISSLADASFSFSDHLGWDAFGNGGGLQAIQHSVERVRGYGDFWSHMMVAEGVVDIAAEPELSPYDQAALIPVIIEAGGMVTAFDGSNPLTGGNSLTTNGLLHAQVQALIANN</sequence>
<dbReference type="GO" id="GO:0046872">
    <property type="term" value="F:metal ion binding"/>
    <property type="evidence" value="ECO:0007669"/>
    <property type="project" value="UniProtKB-KW"/>
</dbReference>
<evidence type="ECO:0000256" key="10">
    <source>
        <dbReference type="ARBA" id="ARBA00033209"/>
    </source>
</evidence>
<protein>
    <recommendedName>
        <fullName evidence="4">histidinol-phosphatase</fullName>
        <ecNumber evidence="4">3.1.3.15</ecNumber>
    </recommendedName>
    <alternativeName>
        <fullName evidence="10">Histidinol-phosphate phosphatase</fullName>
    </alternativeName>
</protein>
<evidence type="ECO:0000256" key="7">
    <source>
        <dbReference type="ARBA" id="ARBA00022801"/>
    </source>
</evidence>
<keyword evidence="9" id="KW-0368">Histidine biosynthesis</keyword>
<keyword evidence="6" id="KW-0479">Metal-binding</keyword>
<dbReference type="InterPro" id="IPR051090">
    <property type="entry name" value="Inositol_monoP_superfamily"/>
</dbReference>
<evidence type="ECO:0000256" key="5">
    <source>
        <dbReference type="ARBA" id="ARBA00022605"/>
    </source>
</evidence>
<dbReference type="EMBL" id="CAESAJ010000138">
    <property type="protein sequence ID" value="CAB4342461.1"/>
    <property type="molecule type" value="Genomic_DNA"/>
</dbReference>
<evidence type="ECO:0000256" key="2">
    <source>
        <dbReference type="ARBA" id="ARBA00004970"/>
    </source>
</evidence>
<dbReference type="UniPathway" id="UPA00031">
    <property type="reaction ID" value="UER00013"/>
</dbReference>
<evidence type="ECO:0000256" key="11">
    <source>
        <dbReference type="ARBA" id="ARBA00049158"/>
    </source>
</evidence>
<dbReference type="InterPro" id="IPR000760">
    <property type="entry name" value="Inositol_monophosphatase-like"/>
</dbReference>
<keyword evidence="8" id="KW-0460">Magnesium</keyword>
<dbReference type="PRINTS" id="PR00377">
    <property type="entry name" value="IMPHPHTASES"/>
</dbReference>
<dbReference type="EC" id="3.1.3.15" evidence="4"/>
<dbReference type="InterPro" id="IPR011809">
    <property type="entry name" value="His_9_proposed"/>
</dbReference>
<evidence type="ECO:0000256" key="4">
    <source>
        <dbReference type="ARBA" id="ARBA00013085"/>
    </source>
</evidence>
<comment type="cofactor">
    <cofactor evidence="1">
        <name>Mg(2+)</name>
        <dbReference type="ChEBI" id="CHEBI:18420"/>
    </cofactor>
</comment>
<gene>
    <name evidence="12" type="ORF">UFOPK3770_01083</name>
</gene>
<evidence type="ECO:0000256" key="9">
    <source>
        <dbReference type="ARBA" id="ARBA00023102"/>
    </source>
</evidence>
<evidence type="ECO:0000256" key="8">
    <source>
        <dbReference type="ARBA" id="ARBA00022842"/>
    </source>
</evidence>
<keyword evidence="7" id="KW-0378">Hydrolase</keyword>
<name>A0A6J5ZIK1_9ZZZZ</name>
<dbReference type="FunFam" id="3.30.540.10:FF:000003">
    <property type="entry name" value="Inositol-1-monophosphatase"/>
    <property type="match status" value="1"/>
</dbReference>
<dbReference type="SUPFAM" id="SSF56655">
    <property type="entry name" value="Carbohydrate phosphatase"/>
    <property type="match status" value="1"/>
</dbReference>
<comment type="catalytic activity">
    <reaction evidence="11">
        <text>L-histidinol phosphate + H2O = L-histidinol + phosphate</text>
        <dbReference type="Rhea" id="RHEA:14465"/>
        <dbReference type="ChEBI" id="CHEBI:15377"/>
        <dbReference type="ChEBI" id="CHEBI:43474"/>
        <dbReference type="ChEBI" id="CHEBI:57699"/>
        <dbReference type="ChEBI" id="CHEBI:57980"/>
        <dbReference type="EC" id="3.1.3.15"/>
    </reaction>
</comment>
<keyword evidence="5" id="KW-0028">Amino-acid biosynthesis</keyword>
<comment type="pathway">
    <text evidence="2">Amino-acid biosynthesis; L-histidine biosynthesis; L-histidine from 5-phospho-alpha-D-ribose 1-diphosphate: step 8/9.</text>
</comment>
<dbReference type="Pfam" id="PF00459">
    <property type="entry name" value="Inositol_P"/>
    <property type="match status" value="1"/>
</dbReference>
<organism evidence="12">
    <name type="scientific">freshwater metagenome</name>
    <dbReference type="NCBI Taxonomy" id="449393"/>
    <lineage>
        <taxon>unclassified sequences</taxon>
        <taxon>metagenomes</taxon>
        <taxon>ecological metagenomes</taxon>
    </lineage>
</organism>
<comment type="similarity">
    <text evidence="3">Belongs to the inositol monophosphatase superfamily.</text>
</comment>
<accession>A0A6J5ZIK1</accession>
<dbReference type="AlphaFoldDB" id="A0A6J5ZIK1"/>
<dbReference type="NCBIfam" id="TIGR02067">
    <property type="entry name" value="his_9_HisN"/>
    <property type="match status" value="1"/>
</dbReference>
<dbReference type="PROSITE" id="PS00629">
    <property type="entry name" value="IMP_1"/>
    <property type="match status" value="1"/>
</dbReference>
<dbReference type="InterPro" id="IPR020583">
    <property type="entry name" value="Inositol_monoP_metal-BS"/>
</dbReference>
<dbReference type="CDD" id="cd01641">
    <property type="entry name" value="Bacterial_IMPase_like_1"/>
    <property type="match status" value="1"/>
</dbReference>
<dbReference type="PANTHER" id="PTHR43200:SF6">
    <property type="entry name" value="3'(2'),5'-BISPHOSPHATE NUCLEOTIDASE"/>
    <property type="match status" value="1"/>
</dbReference>
<dbReference type="GO" id="GO:0000105">
    <property type="term" value="P:L-histidine biosynthetic process"/>
    <property type="evidence" value="ECO:0007669"/>
    <property type="project" value="UniProtKB-UniPathway"/>
</dbReference>
<proteinExistence type="inferred from homology"/>
<reference evidence="12" key="1">
    <citation type="submission" date="2020-05" db="EMBL/GenBank/DDBJ databases">
        <authorList>
            <person name="Chiriac C."/>
            <person name="Salcher M."/>
            <person name="Ghai R."/>
            <person name="Kavagutti S V."/>
        </authorList>
    </citation>
    <scope>NUCLEOTIDE SEQUENCE</scope>
</reference>
<evidence type="ECO:0000313" key="12">
    <source>
        <dbReference type="EMBL" id="CAB4342461.1"/>
    </source>
</evidence>
<dbReference type="Gene3D" id="3.40.190.80">
    <property type="match status" value="1"/>
</dbReference>